<feature type="active site" evidence="4">
    <location>
        <position position="179"/>
    </location>
</feature>
<dbReference type="Gene3D" id="3.40.50.180">
    <property type="entry name" value="Methylesterase CheB, C-terminal domain"/>
    <property type="match status" value="1"/>
</dbReference>
<dbReference type="EC" id="3.1.1.61" evidence="2"/>
<protein>
    <recommendedName>
        <fullName evidence="2">protein-glutamate methylesterase</fullName>
        <ecNumber evidence="2">3.1.1.61</ecNumber>
    </recommendedName>
</protein>
<comment type="catalytic activity">
    <reaction evidence="3">
        <text>[protein]-L-glutamate 5-O-methyl ester + H2O = L-glutamyl-[protein] + methanol + H(+)</text>
        <dbReference type="Rhea" id="RHEA:23236"/>
        <dbReference type="Rhea" id="RHEA-COMP:10208"/>
        <dbReference type="Rhea" id="RHEA-COMP:10311"/>
        <dbReference type="ChEBI" id="CHEBI:15377"/>
        <dbReference type="ChEBI" id="CHEBI:15378"/>
        <dbReference type="ChEBI" id="CHEBI:17790"/>
        <dbReference type="ChEBI" id="CHEBI:29973"/>
        <dbReference type="ChEBI" id="CHEBI:82795"/>
        <dbReference type="EC" id="3.1.1.61"/>
    </reaction>
</comment>
<evidence type="ECO:0000259" key="5">
    <source>
        <dbReference type="PROSITE" id="PS50122"/>
    </source>
</evidence>
<evidence type="ECO:0000313" key="7">
    <source>
        <dbReference type="Proteomes" id="UP000185639"/>
    </source>
</evidence>
<reference evidence="7" key="1">
    <citation type="submission" date="2017-01" db="EMBL/GenBank/DDBJ databases">
        <authorList>
            <person name="Varghese N."/>
            <person name="Submissions S."/>
        </authorList>
    </citation>
    <scope>NUCLEOTIDE SEQUENCE [LARGE SCALE GENOMIC DNA]</scope>
    <source>
        <strain evidence="7">DSM 24913</strain>
    </source>
</reference>
<evidence type="ECO:0000313" key="6">
    <source>
        <dbReference type="EMBL" id="SIT03948.1"/>
    </source>
</evidence>
<gene>
    <name evidence="6" type="ORF">SAMN05421686_10836</name>
</gene>
<feature type="active site" evidence="4">
    <location>
        <position position="152"/>
    </location>
</feature>
<dbReference type="PANTHER" id="PTHR42872:SF6">
    <property type="entry name" value="PROTEIN-GLUTAMATE METHYLESTERASE_PROTEIN-GLUTAMINE GLUTAMINASE"/>
    <property type="match status" value="1"/>
</dbReference>
<keyword evidence="1 4" id="KW-0378">Hydrolase</keyword>
<dbReference type="GO" id="GO:0006935">
    <property type="term" value="P:chemotaxis"/>
    <property type="evidence" value="ECO:0007669"/>
    <property type="project" value="UniProtKB-UniRule"/>
</dbReference>
<dbReference type="PROSITE" id="PS50122">
    <property type="entry name" value="CHEB"/>
    <property type="match status" value="1"/>
</dbReference>
<name>A0A1N7P065_9GAMM</name>
<sequence length="343" mass="37355">MGSPRVAVINSDLLQQRILAESLERLGFEVVLNVPAARMTLALIRETQADAWLVTVRDDDEVCGESFDSLLDGEAPVLVGMDDAPDNNCTSFLRWEKKLLTKLRDLTDTPAPAAEVSQVPWAQKQHREILLPAVFADDTRKLPLHIFVLGASLGGPEAVKEFLDVLPEGLPVAFVYAQHIDQRFEQALCQAVGRHSAYQLKNVENAAVLAAGEVLIAPVSTTFDLVGLDRISVGTSPWDGPYGPSIDGVIDVVFNHARQRFGCILFSGMGSDGAESISALPEGTDIWVQAPEGCGNASMPESAIHTGKVTFVGDSYQLALKLVEHLKEKWTENYERKPDHQCG</sequence>
<evidence type="ECO:0000256" key="2">
    <source>
        <dbReference type="ARBA" id="ARBA00039140"/>
    </source>
</evidence>
<proteinExistence type="predicted"/>
<dbReference type="Pfam" id="PF01339">
    <property type="entry name" value="CheB_methylest"/>
    <property type="match status" value="1"/>
</dbReference>
<dbReference type="EMBL" id="FTOH01000008">
    <property type="protein sequence ID" value="SIT03948.1"/>
    <property type="molecule type" value="Genomic_DNA"/>
</dbReference>
<evidence type="ECO:0000256" key="4">
    <source>
        <dbReference type="PROSITE-ProRule" id="PRU00050"/>
    </source>
</evidence>
<dbReference type="GO" id="GO:0000156">
    <property type="term" value="F:phosphorelay response regulator activity"/>
    <property type="evidence" value="ECO:0007669"/>
    <property type="project" value="InterPro"/>
</dbReference>
<dbReference type="InterPro" id="IPR035909">
    <property type="entry name" value="CheB_C"/>
</dbReference>
<dbReference type="SUPFAM" id="SSF52738">
    <property type="entry name" value="Methylesterase CheB, C-terminal domain"/>
    <property type="match status" value="1"/>
</dbReference>
<dbReference type="GO" id="GO:0005737">
    <property type="term" value="C:cytoplasm"/>
    <property type="evidence" value="ECO:0007669"/>
    <property type="project" value="InterPro"/>
</dbReference>
<evidence type="ECO:0000256" key="3">
    <source>
        <dbReference type="ARBA" id="ARBA00048267"/>
    </source>
</evidence>
<dbReference type="STRING" id="484498.SAMN05421686_10836"/>
<dbReference type="Proteomes" id="UP000185639">
    <property type="component" value="Unassembled WGS sequence"/>
</dbReference>
<organism evidence="6 7">
    <name type="scientific">Thalassolituus maritimus</name>
    <dbReference type="NCBI Taxonomy" id="484498"/>
    <lineage>
        <taxon>Bacteria</taxon>
        <taxon>Pseudomonadati</taxon>
        <taxon>Pseudomonadota</taxon>
        <taxon>Gammaproteobacteria</taxon>
        <taxon>Oceanospirillales</taxon>
        <taxon>Oceanospirillaceae</taxon>
        <taxon>Thalassolituus</taxon>
    </lineage>
</organism>
<feature type="active site" evidence="4">
    <location>
        <position position="272"/>
    </location>
</feature>
<keyword evidence="4" id="KW-0145">Chemotaxis</keyword>
<accession>A0A1N7P065</accession>
<dbReference type="InterPro" id="IPR000673">
    <property type="entry name" value="Sig_transdc_resp-reg_Me-estase"/>
</dbReference>
<dbReference type="PANTHER" id="PTHR42872">
    <property type="entry name" value="PROTEIN-GLUTAMATE METHYLESTERASE/PROTEIN-GLUTAMINE GLUTAMINASE"/>
    <property type="match status" value="1"/>
</dbReference>
<feature type="domain" description="CheB-type methylesterase" evidence="5">
    <location>
        <begin position="143"/>
        <end position="329"/>
    </location>
</feature>
<evidence type="ECO:0000256" key="1">
    <source>
        <dbReference type="ARBA" id="ARBA00022801"/>
    </source>
</evidence>
<dbReference type="AlphaFoldDB" id="A0A1N7P065"/>
<keyword evidence="7" id="KW-1185">Reference proteome</keyword>
<dbReference type="GO" id="GO:0008984">
    <property type="term" value="F:protein-glutamate methylesterase activity"/>
    <property type="evidence" value="ECO:0007669"/>
    <property type="project" value="UniProtKB-EC"/>
</dbReference>